<gene>
    <name evidence="7" type="ORF">PXEA_LOCUS19874</name>
</gene>
<dbReference type="SMART" id="SM00855">
    <property type="entry name" value="PGAM"/>
    <property type="match status" value="1"/>
</dbReference>
<dbReference type="GO" id="GO:0005739">
    <property type="term" value="C:mitochondrion"/>
    <property type="evidence" value="ECO:0007669"/>
    <property type="project" value="TreeGrafter"/>
</dbReference>
<dbReference type="EC" id="3.1.3.16" evidence="2"/>
<evidence type="ECO:0000313" key="7">
    <source>
        <dbReference type="EMBL" id="VEL26434.1"/>
    </source>
</evidence>
<feature type="non-terminal residue" evidence="7">
    <location>
        <position position="1"/>
    </location>
</feature>
<dbReference type="GO" id="GO:0090141">
    <property type="term" value="P:positive regulation of mitochondrial fission"/>
    <property type="evidence" value="ECO:0007669"/>
    <property type="project" value="TreeGrafter"/>
</dbReference>
<protein>
    <recommendedName>
        <fullName evidence="4">Serine/threonine-protein phosphatase PGAM5, mitochondrial</fullName>
        <ecNumber evidence="2">3.1.3.16</ecNumber>
    </recommendedName>
    <alternativeName>
        <fullName evidence="5">Serine/threonine-protein phosphatase Pgam5, mitochondrial</fullName>
    </alternativeName>
</protein>
<dbReference type="OrthoDB" id="2118094at2759"/>
<keyword evidence="3" id="KW-0378">Hydrolase</keyword>
<dbReference type="Proteomes" id="UP000784294">
    <property type="component" value="Unassembled WGS sequence"/>
</dbReference>
<reference evidence="7" key="1">
    <citation type="submission" date="2018-11" db="EMBL/GenBank/DDBJ databases">
        <authorList>
            <consortium name="Pathogen Informatics"/>
        </authorList>
    </citation>
    <scope>NUCLEOTIDE SEQUENCE</scope>
</reference>
<dbReference type="InterPro" id="IPR013078">
    <property type="entry name" value="His_Pase_superF_clade-1"/>
</dbReference>
<dbReference type="GO" id="GO:0004722">
    <property type="term" value="F:protein serine/threonine phosphatase activity"/>
    <property type="evidence" value="ECO:0007669"/>
    <property type="project" value="UniProtKB-EC"/>
</dbReference>
<dbReference type="InterPro" id="IPR029033">
    <property type="entry name" value="His_PPase_superfam"/>
</dbReference>
<dbReference type="PANTHER" id="PTHR20935:SF0">
    <property type="entry name" value="SERINE_THREONINE-PROTEIN PHOSPHATASE PGAM5, MITOCHONDRIAL"/>
    <property type="match status" value="1"/>
</dbReference>
<feature type="region of interest" description="Disordered" evidence="6">
    <location>
        <begin position="14"/>
        <end position="33"/>
    </location>
</feature>
<dbReference type="CDD" id="cd07067">
    <property type="entry name" value="HP_PGM_like"/>
    <property type="match status" value="1"/>
</dbReference>
<feature type="compositionally biased region" description="Polar residues" evidence="6">
    <location>
        <begin position="20"/>
        <end position="33"/>
    </location>
</feature>
<proteinExistence type="inferred from homology"/>
<dbReference type="EMBL" id="CAAALY010080205">
    <property type="protein sequence ID" value="VEL26434.1"/>
    <property type="molecule type" value="Genomic_DNA"/>
</dbReference>
<keyword evidence="8" id="KW-1185">Reference proteome</keyword>
<accession>A0A3S5CPR9</accession>
<evidence type="ECO:0000256" key="6">
    <source>
        <dbReference type="SAM" id="MobiDB-lite"/>
    </source>
</evidence>
<evidence type="ECO:0000256" key="5">
    <source>
        <dbReference type="ARBA" id="ARBA00040722"/>
    </source>
</evidence>
<name>A0A3S5CPR9_9PLAT</name>
<dbReference type="PANTHER" id="PTHR20935">
    <property type="entry name" value="PHOSPHOGLYCERATE MUTASE-RELATED"/>
    <property type="match status" value="1"/>
</dbReference>
<comment type="caution">
    <text evidence="7">The sequence shown here is derived from an EMBL/GenBank/DDBJ whole genome shotgun (WGS) entry which is preliminary data.</text>
</comment>
<sequence length="231" mass="26403">ATVNPITPWDWNWDGKQFEGPNSQNATASGDATTGVTMHSRHLLLIRHGQYEFAQDDKDCHLTELGREQLAHTGRRLRQLNLPYERMVVSTMTRATESAEEIRKQLPRISAESCELIREGAPFPGEPPIPNWKPSEEEFRVDGQRIESAFKKYVHRAGARQKADTFELFVCHANVIRYFICRALQLPPEAWIRFSLDNGSITWLTIRPNGRVSLRWLGNSGHMPPEKLSLS</sequence>
<dbReference type="InterPro" id="IPR051021">
    <property type="entry name" value="Mito_Ser/Thr_phosphatase"/>
</dbReference>
<evidence type="ECO:0000256" key="3">
    <source>
        <dbReference type="ARBA" id="ARBA00022801"/>
    </source>
</evidence>
<organism evidence="7 8">
    <name type="scientific">Protopolystoma xenopodis</name>
    <dbReference type="NCBI Taxonomy" id="117903"/>
    <lineage>
        <taxon>Eukaryota</taxon>
        <taxon>Metazoa</taxon>
        <taxon>Spiralia</taxon>
        <taxon>Lophotrochozoa</taxon>
        <taxon>Platyhelminthes</taxon>
        <taxon>Monogenea</taxon>
        <taxon>Polyopisthocotylea</taxon>
        <taxon>Polystomatidea</taxon>
        <taxon>Polystomatidae</taxon>
        <taxon>Protopolystoma</taxon>
    </lineage>
</organism>
<dbReference type="Pfam" id="PF00300">
    <property type="entry name" value="His_Phos_1"/>
    <property type="match status" value="2"/>
</dbReference>
<evidence type="ECO:0000256" key="4">
    <source>
        <dbReference type="ARBA" id="ARBA00039765"/>
    </source>
</evidence>
<comment type="similarity">
    <text evidence="1">Belongs to the phosphoglycerate mutase family. BPG-dependent PGAM subfamily.</text>
</comment>
<dbReference type="Gene3D" id="3.40.50.1240">
    <property type="entry name" value="Phosphoglycerate mutase-like"/>
    <property type="match status" value="1"/>
</dbReference>
<evidence type="ECO:0000256" key="1">
    <source>
        <dbReference type="ARBA" id="ARBA00006717"/>
    </source>
</evidence>
<dbReference type="SUPFAM" id="SSF53254">
    <property type="entry name" value="Phosphoglycerate mutase-like"/>
    <property type="match status" value="1"/>
</dbReference>
<evidence type="ECO:0000313" key="8">
    <source>
        <dbReference type="Proteomes" id="UP000784294"/>
    </source>
</evidence>
<evidence type="ECO:0000256" key="2">
    <source>
        <dbReference type="ARBA" id="ARBA00013081"/>
    </source>
</evidence>
<dbReference type="AlphaFoldDB" id="A0A3S5CPR9"/>